<evidence type="ECO:0000313" key="1">
    <source>
        <dbReference type="EMBL" id="UTV30125.1"/>
    </source>
</evidence>
<accession>A0ABY5GLD0</accession>
<evidence type="ECO:0000313" key="2">
    <source>
        <dbReference type="Proteomes" id="UP001057998"/>
    </source>
</evidence>
<organism evidence="1 2">
    <name type="scientific">Photobacterium atrarenae</name>
    <dbReference type="NCBI Taxonomy" id="865757"/>
    <lineage>
        <taxon>Bacteria</taxon>
        <taxon>Pseudomonadati</taxon>
        <taxon>Pseudomonadota</taxon>
        <taxon>Gammaproteobacteria</taxon>
        <taxon>Vibrionales</taxon>
        <taxon>Vibrionaceae</taxon>
        <taxon>Photobacterium</taxon>
    </lineage>
</organism>
<gene>
    <name evidence="1" type="ORF">NNL38_16190</name>
</gene>
<dbReference type="Proteomes" id="UP001057998">
    <property type="component" value="Chromosome 2"/>
</dbReference>
<protein>
    <submittedName>
        <fullName evidence="1">Uncharacterized protein</fullName>
    </submittedName>
</protein>
<sequence length="120" mass="14018">MTTQISLSKLEKSYAPDFRNKVGAARNTNDVYHVFCHTVALMFNELTEGDKFREDDIDFYPERECHYEFGSIVKSSPLIQEYLQTSDLKRILDDMAHTAANRHTHLENEPKKINAKLMHR</sequence>
<keyword evidence="2" id="KW-1185">Reference proteome</keyword>
<dbReference type="EMBL" id="CP101509">
    <property type="protein sequence ID" value="UTV30125.1"/>
    <property type="molecule type" value="Genomic_DNA"/>
</dbReference>
<proteinExistence type="predicted"/>
<name>A0ABY5GLD0_9GAMM</name>
<reference evidence="1" key="1">
    <citation type="submission" date="2022-07" db="EMBL/GenBank/DDBJ databases">
        <title>Genome sequencing of Photobacterium atrarenae GJH2-4.</title>
        <authorList>
            <person name="Park S.-J."/>
        </authorList>
    </citation>
    <scope>NUCLEOTIDE SEQUENCE</scope>
    <source>
        <strain evidence="1">GJH2-4</strain>
    </source>
</reference>
<dbReference type="RefSeq" id="WP_255391470.1">
    <property type="nucleotide sequence ID" value="NZ_CP101509.1"/>
</dbReference>